<sequence length="123" mass="14000">MKKITLLLFLFLGFSSFAQENGVFVVSEGDKKITVVLDTKLPYLELNKPTPLKTYFENIDIKNSSSIARGLRKKEQCGDNCIAWELTVDEKGVVDGYFKITFYYRLSGDSENKKVYVSIPVKD</sequence>
<accession>A0ABW8YDC3</accession>
<proteinExistence type="predicted"/>
<dbReference type="Proteomes" id="UP001629059">
    <property type="component" value="Unassembled WGS sequence"/>
</dbReference>
<comment type="caution">
    <text evidence="2">The sequence shown here is derived from an EMBL/GenBank/DDBJ whole genome shotgun (WGS) entry which is preliminary data.</text>
</comment>
<feature type="chain" id="PRO_5045184534" evidence="1">
    <location>
        <begin position="19"/>
        <end position="123"/>
    </location>
</feature>
<keyword evidence="3" id="KW-1185">Reference proteome</keyword>
<evidence type="ECO:0000313" key="2">
    <source>
        <dbReference type="EMBL" id="MFL9838149.1"/>
    </source>
</evidence>
<name>A0ABW8YDC3_9FLAO</name>
<evidence type="ECO:0000256" key="1">
    <source>
        <dbReference type="SAM" id="SignalP"/>
    </source>
</evidence>
<protein>
    <submittedName>
        <fullName evidence="2">Uncharacterized protein</fullName>
    </submittedName>
</protein>
<dbReference type="RefSeq" id="WP_408075128.1">
    <property type="nucleotide sequence ID" value="NZ_JBELQB010000008.1"/>
</dbReference>
<reference evidence="2 3" key="1">
    <citation type="submission" date="2024-06" db="EMBL/GenBank/DDBJ databases">
        <authorList>
            <person name="Kaempfer P."/>
            <person name="Viver T."/>
        </authorList>
    </citation>
    <scope>NUCLEOTIDE SEQUENCE [LARGE SCALE GENOMIC DNA]</scope>
    <source>
        <strain evidence="2 3">ST-75</strain>
    </source>
</reference>
<organism evidence="2 3">
    <name type="scientific">Flavobacterium rhizophilum</name>
    <dbReference type="NCBI Taxonomy" id="3163296"/>
    <lineage>
        <taxon>Bacteria</taxon>
        <taxon>Pseudomonadati</taxon>
        <taxon>Bacteroidota</taxon>
        <taxon>Flavobacteriia</taxon>
        <taxon>Flavobacteriales</taxon>
        <taxon>Flavobacteriaceae</taxon>
        <taxon>Flavobacterium</taxon>
    </lineage>
</organism>
<dbReference type="EMBL" id="JBELQB010000008">
    <property type="protein sequence ID" value="MFL9838149.1"/>
    <property type="molecule type" value="Genomic_DNA"/>
</dbReference>
<gene>
    <name evidence="2" type="ORF">ABS768_11610</name>
</gene>
<evidence type="ECO:0000313" key="3">
    <source>
        <dbReference type="Proteomes" id="UP001629059"/>
    </source>
</evidence>
<keyword evidence="1" id="KW-0732">Signal</keyword>
<feature type="signal peptide" evidence="1">
    <location>
        <begin position="1"/>
        <end position="18"/>
    </location>
</feature>